<evidence type="ECO:0000313" key="1">
    <source>
        <dbReference type="EMBL" id="MTB70957.1"/>
    </source>
</evidence>
<organism evidence="1 2">
    <name type="scientific">Arsenicicoccus cauae</name>
    <dbReference type="NCBI Taxonomy" id="2663847"/>
    <lineage>
        <taxon>Bacteria</taxon>
        <taxon>Bacillati</taxon>
        <taxon>Actinomycetota</taxon>
        <taxon>Actinomycetes</taxon>
        <taxon>Micrococcales</taxon>
        <taxon>Intrasporangiaceae</taxon>
        <taxon>Arsenicicoccus</taxon>
    </lineage>
</organism>
<name>A0A6I3IB86_9MICO</name>
<sequence>MQALAPRADAVLLERAATRLVDLWREPHRVYHGIHHLAEMLAVLGRLAADDALTPPQLLACRVAAWLHDAVYDVPAEPGANEQASAALAVELLDELDADVDLIELVASLVQATTDHEVAGDPVHGAFLDADLWILGAPADRFDEYCRQVRAEYSSVPDEAYRAGRSRILAALLDRPQIYATTRARTAWEAAARANVEHELARLA</sequence>
<dbReference type="EMBL" id="WLVL01000016">
    <property type="protein sequence ID" value="MTB70957.1"/>
    <property type="molecule type" value="Genomic_DNA"/>
</dbReference>
<dbReference type="AlphaFoldDB" id="A0A6I3IB86"/>
<dbReference type="PANTHER" id="PTHR21174">
    <property type="match status" value="1"/>
</dbReference>
<dbReference type="Proteomes" id="UP000431092">
    <property type="component" value="Unassembled WGS sequence"/>
</dbReference>
<gene>
    <name evidence="1" type="ORF">GGG17_03010</name>
</gene>
<dbReference type="PIRSF" id="PIRSF035170">
    <property type="entry name" value="HD_phosphohydro"/>
    <property type="match status" value="1"/>
</dbReference>
<dbReference type="PANTHER" id="PTHR21174:SF0">
    <property type="entry name" value="HD PHOSPHOHYDROLASE FAMILY PROTEIN-RELATED"/>
    <property type="match status" value="1"/>
</dbReference>
<accession>A0A6I3IB86</accession>
<protein>
    <recommendedName>
        <fullName evidence="3">Metal-dependent phosphohydrolase</fullName>
    </recommendedName>
</protein>
<evidence type="ECO:0008006" key="3">
    <source>
        <dbReference type="Google" id="ProtNLM"/>
    </source>
</evidence>
<evidence type="ECO:0000313" key="2">
    <source>
        <dbReference type="Proteomes" id="UP000431092"/>
    </source>
</evidence>
<reference evidence="1 2" key="1">
    <citation type="submission" date="2019-11" db="EMBL/GenBank/DDBJ databases">
        <title>Whole genome sequencing identifies a novel species of the genus Arsenicicoccus isolated from human blood.</title>
        <authorList>
            <person name="Jeong J.H."/>
            <person name="Kweon O.J."/>
            <person name="Kim H.R."/>
            <person name="Kim T.-H."/>
            <person name="Ha S.-M."/>
            <person name="Lee M.-K."/>
        </authorList>
    </citation>
    <scope>NUCLEOTIDE SEQUENCE [LARGE SCALE GENOMIC DNA]</scope>
    <source>
        <strain evidence="1 2">MKL-02</strain>
    </source>
</reference>
<dbReference type="InterPro" id="IPR009218">
    <property type="entry name" value="HD_phosphohydro"/>
</dbReference>
<proteinExistence type="predicted"/>
<comment type="caution">
    <text evidence="1">The sequence shown here is derived from an EMBL/GenBank/DDBJ whole genome shotgun (WGS) entry which is preliminary data.</text>
</comment>
<keyword evidence="2" id="KW-1185">Reference proteome</keyword>
<dbReference type="SUPFAM" id="SSF109604">
    <property type="entry name" value="HD-domain/PDEase-like"/>
    <property type="match status" value="1"/>
</dbReference>
<dbReference type="Gene3D" id="1.10.3210.10">
    <property type="entry name" value="Hypothetical protein af1432"/>
    <property type="match status" value="1"/>
</dbReference>